<dbReference type="EMBL" id="PSRQ01000032">
    <property type="protein sequence ID" value="PWU23476.1"/>
    <property type="molecule type" value="Genomic_DNA"/>
</dbReference>
<proteinExistence type="inferred from homology"/>
<dbReference type="InterPro" id="IPR000825">
    <property type="entry name" value="SUF_FeS_clus_asmbl_SufBD_core"/>
</dbReference>
<feature type="domain" description="SUF system FeS cluster assembly SufBD N-terminal" evidence="3">
    <location>
        <begin position="57"/>
        <end position="210"/>
    </location>
</feature>
<dbReference type="AlphaFoldDB" id="A0A317JNV3"/>
<comment type="caution">
    <text evidence="4">The sequence shown here is derived from an EMBL/GenBank/DDBJ whole genome shotgun (WGS) entry which is preliminary data.</text>
</comment>
<organism evidence="4 5">
    <name type="scientific">Candidatus Cerribacteria bacterium 'Amazon FNV 2010 28 9'</name>
    <dbReference type="NCBI Taxonomy" id="2081795"/>
    <lineage>
        <taxon>Bacteria</taxon>
        <taxon>Candidatus Cerribacteria</taxon>
    </lineage>
</organism>
<evidence type="ECO:0000259" key="3">
    <source>
        <dbReference type="Pfam" id="PF19295"/>
    </source>
</evidence>
<sequence>MSRFAAKHASALDDSLTDVSYEMGFSYPTSGYSYITKAGLNEGVVREISHIKLEPAWMLEKRLEALKIFESKPTPTWGGDLLSINYDKIHYYLRPTDKQVENWDDVPTDVKKTFEKLKIPEAERAVLAGVKAQYDSEVVYGSLKNVWEKEGVIFLSMDEGLAQYPELIKEYFGKLIPAADNKFSALNTAVWSGGSFVYVPKGVNVKLPLQAYFRINAANAGQFERTLIIVDEGASVHYIEGCTAPAFSSSSLHSAVVEIYVKKGARCQYTTVQNWYKNVYNLVTKRARVDEEGTMIWTDFNMGSKLTMKYPSFLLAGKGAKGETLSMAMAGKGQHQDTGSKAIHLAPYTSSTIVSKSISKDGGRTSYRGMVTVDPRAHHSKNTVICDALLLDPLSRSDTYPLDRIMNDQVEIQHEATVSKIGDEQLFYLMSRGITEEMARKMIVNGFVDDLVRKLPLEYAVEMNRLIDHEMEGSIG</sequence>
<dbReference type="Pfam" id="PF01458">
    <property type="entry name" value="SUFBD_core"/>
    <property type="match status" value="1"/>
</dbReference>
<dbReference type="InterPro" id="IPR045595">
    <property type="entry name" value="SufBD_N"/>
</dbReference>
<dbReference type="Pfam" id="PF19295">
    <property type="entry name" value="SufBD_N"/>
    <property type="match status" value="1"/>
</dbReference>
<dbReference type="PANTHER" id="PTHR30508:SF1">
    <property type="entry name" value="UPF0051 PROTEIN ABCI8, CHLOROPLASTIC-RELATED"/>
    <property type="match status" value="1"/>
</dbReference>
<dbReference type="GO" id="GO:0016226">
    <property type="term" value="P:iron-sulfur cluster assembly"/>
    <property type="evidence" value="ECO:0007669"/>
    <property type="project" value="InterPro"/>
</dbReference>
<evidence type="ECO:0000313" key="4">
    <source>
        <dbReference type="EMBL" id="PWU23476.1"/>
    </source>
</evidence>
<dbReference type="Proteomes" id="UP000246104">
    <property type="component" value="Unassembled WGS sequence"/>
</dbReference>
<evidence type="ECO:0000256" key="1">
    <source>
        <dbReference type="ARBA" id="ARBA00043967"/>
    </source>
</evidence>
<gene>
    <name evidence="4" type="primary">sufB</name>
    <name evidence="4" type="ORF">C5B42_02885</name>
</gene>
<dbReference type="SUPFAM" id="SSF101960">
    <property type="entry name" value="Stabilizer of iron transporter SufD"/>
    <property type="match status" value="1"/>
</dbReference>
<evidence type="ECO:0000259" key="2">
    <source>
        <dbReference type="Pfam" id="PF01458"/>
    </source>
</evidence>
<comment type="similarity">
    <text evidence="1">Belongs to the iron-sulfur cluster assembly SufBD family.</text>
</comment>
<dbReference type="NCBIfam" id="TIGR01980">
    <property type="entry name" value="sufB"/>
    <property type="match status" value="1"/>
</dbReference>
<dbReference type="InterPro" id="IPR055346">
    <property type="entry name" value="Fe-S_cluster_assembly_SufBD"/>
</dbReference>
<evidence type="ECO:0000313" key="5">
    <source>
        <dbReference type="Proteomes" id="UP000246104"/>
    </source>
</evidence>
<name>A0A317JNV3_9BACT</name>
<dbReference type="InterPro" id="IPR010231">
    <property type="entry name" value="SUF_FeS_clus_asmbl_SufB"/>
</dbReference>
<protein>
    <submittedName>
        <fullName evidence="4">Fe-S cluster assembly protein SufB</fullName>
    </submittedName>
</protein>
<feature type="domain" description="SUF system FeS cluster assembly SufBD core" evidence="2">
    <location>
        <begin position="213"/>
        <end position="447"/>
    </location>
</feature>
<dbReference type="InterPro" id="IPR037284">
    <property type="entry name" value="SUF_FeS_clus_asmbl_SufBD_sf"/>
</dbReference>
<dbReference type="PANTHER" id="PTHR30508">
    <property type="entry name" value="FES CLUSTER ASSEMBLY PROTEIN SUF"/>
    <property type="match status" value="1"/>
</dbReference>
<reference evidence="4 5" key="1">
    <citation type="submission" date="2018-02" db="EMBL/GenBank/DDBJ databases">
        <title>Genomic Reconstructions from Amazon Rainforest and Pasture Soil Reveal Novel Insights into the Physiology of Candidate Phyla in Tropical Sites.</title>
        <authorList>
            <person name="Kroeger M.E."/>
            <person name="Delmont T."/>
            <person name="Eren A.M."/>
            <person name="Guo J."/>
            <person name="Meyer K.M."/>
            <person name="Khan K."/>
            <person name="Rodrigues J.L.M."/>
            <person name="Bohannan B.J.M."/>
            <person name="Tringe S."/>
            <person name="Borges C.D."/>
            <person name="Tiedje J."/>
            <person name="Tsai S.M."/>
            <person name="Nusslein K."/>
        </authorList>
    </citation>
    <scope>NUCLEOTIDE SEQUENCE [LARGE SCALE GENOMIC DNA]</scope>
    <source>
        <strain evidence="4">Amazon FNV 2010 28 9</strain>
    </source>
</reference>
<accession>A0A317JNV3</accession>